<sequence length="235" mass="26688">MGTDIITATQSMVADYMKSFDPSHDMHHIDRVRGLALDLADDLITRGNTIDLEIVELAALCHDVGDPKYYHGDITGGDIVESFLTQQGYDTGRANWVARIVNHVGFRKELAWDDTTDDPSQVHWRNNCLELFVVQDADKLDAIGAFGIMRCSAYSGKTNVALYDPKLDPIHHITKEQYEEQTVKKNGSAINHFHEKLLRLSSMLRTPKGKMMGKERHAFMELFLKQIDREYTMAC</sequence>
<dbReference type="SMART" id="SM00471">
    <property type="entry name" value="HDc"/>
    <property type="match status" value="1"/>
</dbReference>
<dbReference type="PANTHER" id="PTHR33594">
    <property type="entry name" value="SUPERFAMILY HYDROLASE, PUTATIVE (AFU_ORTHOLOGUE AFUA_1G03035)-RELATED"/>
    <property type="match status" value="1"/>
</dbReference>
<dbReference type="Gene3D" id="1.20.58.1910">
    <property type="match status" value="1"/>
</dbReference>
<reference evidence="2" key="1">
    <citation type="submission" date="2016-04" db="EMBL/GenBank/DDBJ databases">
        <authorList>
            <person name="Evans L.H."/>
            <person name="Alamgir A."/>
            <person name="Owens N."/>
            <person name="Weber N.D."/>
            <person name="Virtaneva K."/>
            <person name="Barbian K."/>
            <person name="Babar A."/>
            <person name="Rosenke K."/>
        </authorList>
    </citation>
    <scope>NUCLEOTIDE SEQUENCE [LARGE SCALE GENOMIC DNA]</scope>
    <source>
        <strain evidence="2">CBS 101.48</strain>
    </source>
</reference>
<organism evidence="2">
    <name type="scientific">Absidia glauca</name>
    <name type="common">Pin mould</name>
    <dbReference type="NCBI Taxonomy" id="4829"/>
    <lineage>
        <taxon>Eukaryota</taxon>
        <taxon>Fungi</taxon>
        <taxon>Fungi incertae sedis</taxon>
        <taxon>Mucoromycota</taxon>
        <taxon>Mucoromycotina</taxon>
        <taxon>Mucoromycetes</taxon>
        <taxon>Mucorales</taxon>
        <taxon>Cunninghamellaceae</taxon>
        <taxon>Absidia</taxon>
    </lineage>
</organism>
<evidence type="ECO:0000259" key="1">
    <source>
        <dbReference type="SMART" id="SM00471"/>
    </source>
</evidence>
<accession>A0A168PTB3</accession>
<dbReference type="Proteomes" id="UP000078561">
    <property type="component" value="Unassembled WGS sequence"/>
</dbReference>
<keyword evidence="3" id="KW-1185">Reference proteome</keyword>
<dbReference type="InParanoid" id="A0A168PTB3"/>
<dbReference type="InterPro" id="IPR006674">
    <property type="entry name" value="HD_domain"/>
</dbReference>
<name>A0A168PTB3_ABSGL</name>
<dbReference type="AlphaFoldDB" id="A0A168PTB3"/>
<dbReference type="PANTHER" id="PTHR33594:SF1">
    <property type="entry name" value="HD_PDEASE DOMAIN-CONTAINING PROTEIN"/>
    <property type="match status" value="1"/>
</dbReference>
<dbReference type="Pfam" id="PF01966">
    <property type="entry name" value="HD"/>
    <property type="match status" value="1"/>
</dbReference>
<dbReference type="InterPro" id="IPR003607">
    <property type="entry name" value="HD/PDEase_dom"/>
</dbReference>
<protein>
    <recommendedName>
        <fullName evidence="1">HD/PDEase domain-containing protein</fullName>
    </recommendedName>
</protein>
<evidence type="ECO:0000313" key="3">
    <source>
        <dbReference type="Proteomes" id="UP000078561"/>
    </source>
</evidence>
<dbReference type="STRING" id="4829.A0A168PTB3"/>
<gene>
    <name evidence="2" type="primary">ABSGL_08758.1 scaffold 10421</name>
</gene>
<proteinExistence type="predicted"/>
<feature type="domain" description="HD/PDEase" evidence="1">
    <location>
        <begin position="21"/>
        <end position="152"/>
    </location>
</feature>
<dbReference type="OMA" id="YDNSHDY"/>
<dbReference type="SUPFAM" id="SSF109604">
    <property type="entry name" value="HD-domain/PDEase-like"/>
    <property type="match status" value="1"/>
</dbReference>
<dbReference type="EMBL" id="LT554016">
    <property type="protein sequence ID" value="SAM02942.1"/>
    <property type="molecule type" value="Genomic_DNA"/>
</dbReference>
<dbReference type="OrthoDB" id="16547at2759"/>
<evidence type="ECO:0000313" key="2">
    <source>
        <dbReference type="EMBL" id="SAM02942.1"/>
    </source>
</evidence>
<dbReference type="CDD" id="cd00077">
    <property type="entry name" value="HDc"/>
    <property type="match status" value="1"/>
</dbReference>
<dbReference type="Gene3D" id="1.10.472.50">
    <property type="entry name" value="HD-domain/PDEase-like"/>
    <property type="match status" value="1"/>
</dbReference>